<accession>A0A504YQS0</accession>
<proteinExistence type="predicted"/>
<keyword evidence="2" id="KW-1185">Reference proteome</keyword>
<sequence length="84" mass="9899">MEGPYHCFYINHCELESSLRTTHSLPGVRLFFDLEHHPRDMCGRYFAVHPSSLAHKVDTSKYGLPFWRVVPMHIVKSRSWIDDL</sequence>
<gene>
    <name evidence="1" type="ORF">FGIG_03457</name>
</gene>
<reference evidence="1 2" key="1">
    <citation type="submission" date="2019-04" db="EMBL/GenBank/DDBJ databases">
        <title>Annotation for the trematode Fasciola gigantica.</title>
        <authorList>
            <person name="Choi Y.-J."/>
        </authorList>
    </citation>
    <scope>NUCLEOTIDE SEQUENCE [LARGE SCALE GENOMIC DNA]</scope>
    <source>
        <strain evidence="1">Uganda_cow_1</strain>
    </source>
</reference>
<evidence type="ECO:0000313" key="2">
    <source>
        <dbReference type="Proteomes" id="UP000316759"/>
    </source>
</evidence>
<dbReference type="Proteomes" id="UP000316759">
    <property type="component" value="Unassembled WGS sequence"/>
</dbReference>
<name>A0A504YQS0_FASGI</name>
<organism evidence="1 2">
    <name type="scientific">Fasciola gigantica</name>
    <name type="common">Giant liver fluke</name>
    <dbReference type="NCBI Taxonomy" id="46835"/>
    <lineage>
        <taxon>Eukaryota</taxon>
        <taxon>Metazoa</taxon>
        <taxon>Spiralia</taxon>
        <taxon>Lophotrochozoa</taxon>
        <taxon>Platyhelminthes</taxon>
        <taxon>Trematoda</taxon>
        <taxon>Digenea</taxon>
        <taxon>Plagiorchiida</taxon>
        <taxon>Echinostomata</taxon>
        <taxon>Echinostomatoidea</taxon>
        <taxon>Fasciolidae</taxon>
        <taxon>Fasciola</taxon>
    </lineage>
</organism>
<protein>
    <submittedName>
        <fullName evidence="1">Uncharacterized protein</fullName>
    </submittedName>
</protein>
<comment type="caution">
    <text evidence="1">The sequence shown here is derived from an EMBL/GenBank/DDBJ whole genome shotgun (WGS) entry which is preliminary data.</text>
</comment>
<dbReference type="AlphaFoldDB" id="A0A504YQS0"/>
<evidence type="ECO:0000313" key="1">
    <source>
        <dbReference type="EMBL" id="TPP63533.1"/>
    </source>
</evidence>
<dbReference type="EMBL" id="SUNJ01005544">
    <property type="protein sequence ID" value="TPP63533.1"/>
    <property type="molecule type" value="Genomic_DNA"/>
</dbReference>